<evidence type="ECO:0000313" key="3">
    <source>
        <dbReference type="Proteomes" id="UP001221142"/>
    </source>
</evidence>
<dbReference type="Pfam" id="PF12697">
    <property type="entry name" value="Abhydrolase_6"/>
    <property type="match status" value="1"/>
</dbReference>
<organism evidence="2 3">
    <name type="scientific">Roridomyces roridus</name>
    <dbReference type="NCBI Taxonomy" id="1738132"/>
    <lineage>
        <taxon>Eukaryota</taxon>
        <taxon>Fungi</taxon>
        <taxon>Dikarya</taxon>
        <taxon>Basidiomycota</taxon>
        <taxon>Agaricomycotina</taxon>
        <taxon>Agaricomycetes</taxon>
        <taxon>Agaricomycetidae</taxon>
        <taxon>Agaricales</taxon>
        <taxon>Marasmiineae</taxon>
        <taxon>Mycenaceae</taxon>
        <taxon>Roridomyces</taxon>
    </lineage>
</organism>
<dbReference type="InterPro" id="IPR000073">
    <property type="entry name" value="AB_hydrolase_1"/>
</dbReference>
<name>A0AAD7B497_9AGAR</name>
<dbReference type="EMBL" id="JARKIF010000036">
    <property type="protein sequence ID" value="KAJ7610200.1"/>
    <property type="molecule type" value="Genomic_DNA"/>
</dbReference>
<keyword evidence="3" id="KW-1185">Reference proteome</keyword>
<proteinExistence type="predicted"/>
<dbReference type="AlphaFoldDB" id="A0AAD7B497"/>
<reference evidence="2" key="1">
    <citation type="submission" date="2023-03" db="EMBL/GenBank/DDBJ databases">
        <title>Massive genome expansion in bonnet fungi (Mycena s.s.) driven by repeated elements and novel gene families across ecological guilds.</title>
        <authorList>
            <consortium name="Lawrence Berkeley National Laboratory"/>
            <person name="Harder C.B."/>
            <person name="Miyauchi S."/>
            <person name="Viragh M."/>
            <person name="Kuo A."/>
            <person name="Thoen E."/>
            <person name="Andreopoulos B."/>
            <person name="Lu D."/>
            <person name="Skrede I."/>
            <person name="Drula E."/>
            <person name="Henrissat B."/>
            <person name="Morin E."/>
            <person name="Kohler A."/>
            <person name="Barry K."/>
            <person name="LaButti K."/>
            <person name="Morin E."/>
            <person name="Salamov A."/>
            <person name="Lipzen A."/>
            <person name="Mereny Z."/>
            <person name="Hegedus B."/>
            <person name="Baldrian P."/>
            <person name="Stursova M."/>
            <person name="Weitz H."/>
            <person name="Taylor A."/>
            <person name="Grigoriev I.V."/>
            <person name="Nagy L.G."/>
            <person name="Martin F."/>
            <person name="Kauserud H."/>
        </authorList>
    </citation>
    <scope>NUCLEOTIDE SEQUENCE</scope>
    <source>
        <strain evidence="2">9284</strain>
    </source>
</reference>
<accession>A0AAD7B497</accession>
<dbReference type="InterPro" id="IPR029058">
    <property type="entry name" value="AB_hydrolase_fold"/>
</dbReference>
<evidence type="ECO:0000259" key="1">
    <source>
        <dbReference type="Pfam" id="PF12697"/>
    </source>
</evidence>
<dbReference type="Proteomes" id="UP001221142">
    <property type="component" value="Unassembled WGS sequence"/>
</dbReference>
<feature type="domain" description="AB hydrolase-1" evidence="1">
    <location>
        <begin position="40"/>
        <end position="313"/>
    </location>
</feature>
<protein>
    <submittedName>
        <fullName evidence="2">Alpha/beta-hydrolase</fullName>
    </submittedName>
</protein>
<sequence>MSPLGQRSSLIFNPGPDECGLKLAAKRYIPRTTTPDGLTLLFAHNSGGHKEEWEPTLEEMLARQNPTRLKIREVWSVDWQSHGEAGRINAPQLENRGPVSLHEWAYGIAALLRSEHLRGHRVVGIGQSTGSSALVLATQHFPAHTLPFSGIIIVEPIMASREYYRDFGPERDKALGAAIAFLKRLETRWSTRDAAFEYMRGNFRWKSWDPRVLRIHVDQGLYESPTGEVYCNNQPELSAYQEIPPHLDAVDQYRRIAPLLPIHYIFGGKNSFASPESQQSIFDPERNIQPSSTQRIQNARHLVVQENPTGLASAICIVLETLSKEIVPSERSRL</sequence>
<gene>
    <name evidence="2" type="ORF">FB45DRAFT_337163</name>
</gene>
<dbReference type="Gene3D" id="3.40.50.1820">
    <property type="entry name" value="alpha/beta hydrolase"/>
    <property type="match status" value="1"/>
</dbReference>
<comment type="caution">
    <text evidence="2">The sequence shown here is derived from an EMBL/GenBank/DDBJ whole genome shotgun (WGS) entry which is preliminary data.</text>
</comment>
<dbReference type="SUPFAM" id="SSF53474">
    <property type="entry name" value="alpha/beta-Hydrolases"/>
    <property type="match status" value="1"/>
</dbReference>
<evidence type="ECO:0000313" key="2">
    <source>
        <dbReference type="EMBL" id="KAJ7610200.1"/>
    </source>
</evidence>